<dbReference type="GO" id="GO:0016020">
    <property type="term" value="C:membrane"/>
    <property type="evidence" value="ECO:0007669"/>
    <property type="project" value="UniProtKB-SubCell"/>
</dbReference>
<evidence type="ECO:0000313" key="7">
    <source>
        <dbReference type="EMBL" id="KAJ7945375.1"/>
    </source>
</evidence>
<keyword evidence="8" id="KW-1185">Reference proteome</keyword>
<dbReference type="InterPro" id="IPR002645">
    <property type="entry name" value="STAS_dom"/>
</dbReference>
<dbReference type="InterPro" id="IPR011547">
    <property type="entry name" value="SLC26A/SulP_dom"/>
</dbReference>
<evidence type="ECO:0000256" key="5">
    <source>
        <dbReference type="SAM" id="Phobius"/>
    </source>
</evidence>
<evidence type="ECO:0000256" key="1">
    <source>
        <dbReference type="ARBA" id="ARBA00004141"/>
    </source>
</evidence>
<feature type="transmembrane region" description="Helical" evidence="5">
    <location>
        <begin position="455"/>
        <end position="477"/>
    </location>
</feature>
<dbReference type="InterPro" id="IPR001902">
    <property type="entry name" value="SLC26A/SulP_fam"/>
</dbReference>
<organism evidence="7 8">
    <name type="scientific">Quillaja saponaria</name>
    <name type="common">Soap bark tree</name>
    <dbReference type="NCBI Taxonomy" id="32244"/>
    <lineage>
        <taxon>Eukaryota</taxon>
        <taxon>Viridiplantae</taxon>
        <taxon>Streptophyta</taxon>
        <taxon>Embryophyta</taxon>
        <taxon>Tracheophyta</taxon>
        <taxon>Spermatophyta</taxon>
        <taxon>Magnoliopsida</taxon>
        <taxon>eudicotyledons</taxon>
        <taxon>Gunneridae</taxon>
        <taxon>Pentapetalae</taxon>
        <taxon>rosids</taxon>
        <taxon>fabids</taxon>
        <taxon>Fabales</taxon>
        <taxon>Quillajaceae</taxon>
        <taxon>Quillaja</taxon>
    </lineage>
</organism>
<dbReference type="PROSITE" id="PS50801">
    <property type="entry name" value="STAS"/>
    <property type="match status" value="1"/>
</dbReference>
<dbReference type="GO" id="GO:0008271">
    <property type="term" value="F:secondary active sulfate transmembrane transporter activity"/>
    <property type="evidence" value="ECO:0007669"/>
    <property type="project" value="InterPro"/>
</dbReference>
<feature type="transmembrane region" description="Helical" evidence="5">
    <location>
        <begin position="211"/>
        <end position="229"/>
    </location>
</feature>
<comment type="subcellular location">
    <subcellularLocation>
        <location evidence="1">Membrane</location>
        <topology evidence="1">Multi-pass membrane protein</topology>
    </subcellularLocation>
</comment>
<dbReference type="InterPro" id="IPR036513">
    <property type="entry name" value="STAS_dom_sf"/>
</dbReference>
<dbReference type="NCBIfam" id="TIGR00815">
    <property type="entry name" value="sulP"/>
    <property type="match status" value="1"/>
</dbReference>
<reference evidence="7" key="1">
    <citation type="journal article" date="2023" name="Science">
        <title>Elucidation of the pathway for biosynthesis of saponin adjuvants from the soapbark tree.</title>
        <authorList>
            <person name="Reed J."/>
            <person name="Orme A."/>
            <person name="El-Demerdash A."/>
            <person name="Owen C."/>
            <person name="Martin L.B.B."/>
            <person name="Misra R.C."/>
            <person name="Kikuchi S."/>
            <person name="Rejzek M."/>
            <person name="Martin A.C."/>
            <person name="Harkess A."/>
            <person name="Leebens-Mack J."/>
            <person name="Louveau T."/>
            <person name="Stephenson M.J."/>
            <person name="Osbourn A."/>
        </authorList>
    </citation>
    <scope>NUCLEOTIDE SEQUENCE</scope>
    <source>
        <strain evidence="7">S10</strain>
    </source>
</reference>
<dbReference type="Pfam" id="PF00916">
    <property type="entry name" value="Sulfate_transp"/>
    <property type="match status" value="1"/>
</dbReference>
<dbReference type="Pfam" id="PF01740">
    <property type="entry name" value="STAS"/>
    <property type="match status" value="1"/>
</dbReference>
<evidence type="ECO:0000256" key="4">
    <source>
        <dbReference type="ARBA" id="ARBA00023136"/>
    </source>
</evidence>
<evidence type="ECO:0000256" key="2">
    <source>
        <dbReference type="ARBA" id="ARBA00022692"/>
    </source>
</evidence>
<feature type="transmembrane region" description="Helical" evidence="5">
    <location>
        <begin position="341"/>
        <end position="363"/>
    </location>
</feature>
<keyword evidence="3 5" id="KW-1133">Transmembrane helix</keyword>
<gene>
    <name evidence="7" type="ORF">O6P43_030442</name>
</gene>
<feature type="transmembrane region" description="Helical" evidence="5">
    <location>
        <begin position="264"/>
        <end position="282"/>
    </location>
</feature>
<accession>A0AAD7P863</accession>
<feature type="transmembrane region" description="Helical" evidence="5">
    <location>
        <begin position="289"/>
        <end position="311"/>
    </location>
</feature>
<feature type="transmembrane region" description="Helical" evidence="5">
    <location>
        <begin position="180"/>
        <end position="199"/>
    </location>
</feature>
<dbReference type="KEGG" id="qsa:O6P43_030442"/>
<dbReference type="EMBL" id="JARAOO010000013">
    <property type="protein sequence ID" value="KAJ7945375.1"/>
    <property type="molecule type" value="Genomic_DNA"/>
</dbReference>
<dbReference type="PANTHER" id="PTHR11814">
    <property type="entry name" value="SULFATE TRANSPORTER"/>
    <property type="match status" value="1"/>
</dbReference>
<evidence type="ECO:0000256" key="3">
    <source>
        <dbReference type="ARBA" id="ARBA00022989"/>
    </source>
</evidence>
<dbReference type="SUPFAM" id="SSF52091">
    <property type="entry name" value="SpoIIaa-like"/>
    <property type="match status" value="1"/>
</dbReference>
<feature type="transmembrane region" description="Helical" evidence="5">
    <location>
        <begin position="416"/>
        <end position="434"/>
    </location>
</feature>
<dbReference type="Proteomes" id="UP001163823">
    <property type="component" value="Chromosome 13"/>
</dbReference>
<dbReference type="PROSITE" id="PS01130">
    <property type="entry name" value="SLC26A"/>
    <property type="match status" value="1"/>
</dbReference>
<feature type="transmembrane region" description="Helical" evidence="5">
    <location>
        <begin position="384"/>
        <end position="404"/>
    </location>
</feature>
<keyword evidence="2 5" id="KW-0812">Transmembrane</keyword>
<sequence length="620" mass="67840">MVASAIVSCTLEELLDLEKNKGQANKTNSRAQWVLNAPEPPCVWRQVVDNIKDTISPHGNKLSSLKNQPTSKRVFSVLQEVFPILNCFKNYNATKFKYDLMAGLTLASLSIPQSMGYATLANLGPQYGLYTSIVPPVIYALMGTSRDLLIGPVAVDSLLLSSMIQKLVVDGSNDFIDYPALVFTATFFAGIFQAAFGFFRLGFLVDFLSHAAIVGFLAGAAIVIGLQQMKGLFGITKFTNQTNIISVMKTFFGSLNGRSKWHPYNFVLGFSFLIFILIVRLLGKRNKKLFWLPPLAPLLSVVLSSVIAYFIRGSRLEVLGDIDGSHLIPSSVSQLQFDGKFVGALAKTGLIVAIVALMEAMAVGRSFASMRGYHLDANKEMVSLGLMNIVGSLTSCYVATGSFSRTAVNYSAGSETVVSNIVMAIAVLISLFFTRFLHYSSKSNPCFNNSFRVEIGLILAVTISFAKIIFILIQPGIEIVGRLPCSDIFCDVEQYLMAVRIPGVLIIRVKSAWLCLQMPILIMRWVTDEEEEEAKGKCTTKLAILDMSSLVNIDTTGIASLEELHKNLISHGMEVAIANPSWQVIHKLRLANFVGKIEGRVFLTVGEAVDANLTTKMATL</sequence>
<evidence type="ECO:0000259" key="6">
    <source>
        <dbReference type="PROSITE" id="PS50801"/>
    </source>
</evidence>
<name>A0AAD7P863_QUISA</name>
<feature type="domain" description="STAS" evidence="6">
    <location>
        <begin position="494"/>
        <end position="612"/>
    </location>
</feature>
<dbReference type="InterPro" id="IPR018045">
    <property type="entry name" value="S04_transporter_CS"/>
</dbReference>
<proteinExistence type="predicted"/>
<evidence type="ECO:0000313" key="8">
    <source>
        <dbReference type="Proteomes" id="UP001163823"/>
    </source>
</evidence>
<dbReference type="AlphaFoldDB" id="A0AAD7P863"/>
<comment type="caution">
    <text evidence="7">The sequence shown here is derived from an EMBL/GenBank/DDBJ whole genome shotgun (WGS) entry which is preliminary data.</text>
</comment>
<dbReference type="CDD" id="cd07042">
    <property type="entry name" value="STAS_SulP_like_sulfate_transporter"/>
    <property type="match status" value="1"/>
</dbReference>
<dbReference type="Gene3D" id="3.30.750.24">
    <property type="entry name" value="STAS domain"/>
    <property type="match status" value="1"/>
</dbReference>
<keyword evidence="4 5" id="KW-0472">Membrane</keyword>
<protein>
    <submittedName>
        <fullName evidence="7">Sulfate transporter 1.1</fullName>
    </submittedName>
</protein>
<feature type="transmembrane region" description="Helical" evidence="5">
    <location>
        <begin position="148"/>
        <end position="168"/>
    </location>
</feature>